<evidence type="ECO:0000313" key="1">
    <source>
        <dbReference type="EMBL" id="EDM16799.1"/>
    </source>
</evidence>
<accession>A6IG99</accession>
<name>A6IG99_RAT</name>
<sequence length="85" mass="9738">MKIWMGWEEGRNGERIKQLSSRAPRSGPGGHAISCLMFQLLCLSTIMDSVLLSYDPKYILPPLSCFLHESYNYDEKCGQYNVYIS</sequence>
<proteinExistence type="predicted"/>
<dbReference type="AlphaFoldDB" id="A6IG99"/>
<evidence type="ECO:0000313" key="2">
    <source>
        <dbReference type="Proteomes" id="UP000234681"/>
    </source>
</evidence>
<gene>
    <name evidence="1" type="ORF">rCG_48910</name>
</gene>
<protein>
    <submittedName>
        <fullName evidence="1">RCG48910</fullName>
    </submittedName>
</protein>
<dbReference type="Proteomes" id="UP000234681">
    <property type="component" value="Chromosome 7"/>
</dbReference>
<reference evidence="1 2" key="1">
    <citation type="submission" date="2005-09" db="EMBL/GenBank/DDBJ databases">
        <authorList>
            <person name="Mural R.J."/>
            <person name="Li P.W."/>
            <person name="Adams M.D."/>
            <person name="Amanatides P.G."/>
            <person name="Baden-Tillson H."/>
            <person name="Barnstead M."/>
            <person name="Chin S.H."/>
            <person name="Dew I."/>
            <person name="Evans C.A."/>
            <person name="Ferriera S."/>
            <person name="Flanigan M."/>
            <person name="Fosler C."/>
            <person name="Glodek A."/>
            <person name="Gu Z."/>
            <person name="Holt R.A."/>
            <person name="Jennings D."/>
            <person name="Kraft C.L."/>
            <person name="Lu F."/>
            <person name="Nguyen T."/>
            <person name="Nusskern D.R."/>
            <person name="Pfannkoch C.M."/>
            <person name="Sitter C."/>
            <person name="Sutton G.G."/>
            <person name="Venter J.C."/>
            <person name="Wang Z."/>
            <person name="Woodage T."/>
            <person name="Zheng X.H."/>
            <person name="Zhong F."/>
        </authorList>
    </citation>
    <scope>NUCLEOTIDE SEQUENCE [LARGE SCALE GENOMIC DNA]</scope>
    <source>
        <strain>BN</strain>
        <strain evidence="2">Sprague-Dawley</strain>
    </source>
</reference>
<dbReference type="EMBL" id="CH473960">
    <property type="protein sequence ID" value="EDM16799.1"/>
    <property type="molecule type" value="Genomic_DNA"/>
</dbReference>
<organism evidence="1 2">
    <name type="scientific">Rattus norvegicus</name>
    <name type="common">Rat</name>
    <dbReference type="NCBI Taxonomy" id="10116"/>
    <lineage>
        <taxon>Eukaryota</taxon>
        <taxon>Metazoa</taxon>
        <taxon>Chordata</taxon>
        <taxon>Craniata</taxon>
        <taxon>Vertebrata</taxon>
        <taxon>Euteleostomi</taxon>
        <taxon>Mammalia</taxon>
        <taxon>Eutheria</taxon>
        <taxon>Euarchontoglires</taxon>
        <taxon>Glires</taxon>
        <taxon>Rodentia</taxon>
        <taxon>Myomorpha</taxon>
        <taxon>Muroidea</taxon>
        <taxon>Muridae</taxon>
        <taxon>Murinae</taxon>
        <taxon>Rattus</taxon>
    </lineage>
</organism>